<protein>
    <submittedName>
        <fullName evidence="2">Uncharacterized protein</fullName>
    </submittedName>
</protein>
<gene>
    <name evidence="2" type="ORF">HK097_004528</name>
</gene>
<feature type="compositionally biased region" description="Polar residues" evidence="1">
    <location>
        <begin position="46"/>
        <end position="61"/>
    </location>
</feature>
<feature type="region of interest" description="Disordered" evidence="1">
    <location>
        <begin position="1"/>
        <end position="94"/>
    </location>
</feature>
<dbReference type="EMBL" id="JADGJD010002169">
    <property type="protein sequence ID" value="KAJ3034373.1"/>
    <property type="molecule type" value="Genomic_DNA"/>
</dbReference>
<reference evidence="2" key="1">
    <citation type="submission" date="2020-05" db="EMBL/GenBank/DDBJ databases">
        <title>Phylogenomic resolution of chytrid fungi.</title>
        <authorList>
            <person name="Stajich J.E."/>
            <person name="Amses K."/>
            <person name="Simmons R."/>
            <person name="Seto K."/>
            <person name="Myers J."/>
            <person name="Bonds A."/>
            <person name="Quandt C.A."/>
            <person name="Barry K."/>
            <person name="Liu P."/>
            <person name="Grigoriev I."/>
            <person name="Longcore J.E."/>
            <person name="James T.Y."/>
        </authorList>
    </citation>
    <scope>NUCLEOTIDE SEQUENCE</scope>
    <source>
        <strain evidence="2">JEL0318</strain>
    </source>
</reference>
<evidence type="ECO:0000313" key="3">
    <source>
        <dbReference type="Proteomes" id="UP001212841"/>
    </source>
</evidence>
<accession>A0AAD5S8Q6</accession>
<evidence type="ECO:0000313" key="2">
    <source>
        <dbReference type="EMBL" id="KAJ3034373.1"/>
    </source>
</evidence>
<name>A0AAD5S8Q6_9FUNG</name>
<organism evidence="2 3">
    <name type="scientific">Rhizophlyctis rosea</name>
    <dbReference type="NCBI Taxonomy" id="64517"/>
    <lineage>
        <taxon>Eukaryota</taxon>
        <taxon>Fungi</taxon>
        <taxon>Fungi incertae sedis</taxon>
        <taxon>Chytridiomycota</taxon>
        <taxon>Chytridiomycota incertae sedis</taxon>
        <taxon>Chytridiomycetes</taxon>
        <taxon>Rhizophlyctidales</taxon>
        <taxon>Rhizophlyctidaceae</taxon>
        <taxon>Rhizophlyctis</taxon>
    </lineage>
</organism>
<dbReference type="AlphaFoldDB" id="A0AAD5S8Q6"/>
<evidence type="ECO:0000256" key="1">
    <source>
        <dbReference type="SAM" id="MobiDB-lite"/>
    </source>
</evidence>
<dbReference type="Proteomes" id="UP001212841">
    <property type="component" value="Unassembled WGS sequence"/>
</dbReference>
<proteinExistence type="predicted"/>
<sequence>MKHHKELVDASSVMSPLDLDTSSHPTLFSDAPTTSMDSWGDPGASDTANGYPSSDGNGTSHEPSKNKGKGPAGATTTSNDPAKRKLNIRGVPSTGREFSFGDFKAAKAVNPKYKTLPKDATWEGKKRAVEIAHDEPEGAADMIFS</sequence>
<comment type="caution">
    <text evidence="2">The sequence shown here is derived from an EMBL/GenBank/DDBJ whole genome shotgun (WGS) entry which is preliminary data.</text>
</comment>
<keyword evidence="3" id="KW-1185">Reference proteome</keyword>
<feature type="compositionally biased region" description="Polar residues" evidence="1">
    <location>
        <begin position="20"/>
        <end position="37"/>
    </location>
</feature>